<reference evidence="11" key="1">
    <citation type="journal article" date="2015" name="BMC Genomics">
        <title>Draft genome of a commonly misdiagnosed multidrug resistant pathogen Candida auris.</title>
        <authorList>
            <person name="Chatterjee S."/>
            <person name="Alampalli S.V."/>
            <person name="Nageshan R.K."/>
            <person name="Chettiar S.T."/>
            <person name="Joshi S."/>
            <person name="Tatu U.S."/>
        </authorList>
    </citation>
    <scope>NUCLEOTIDE SEQUENCE [LARGE SCALE GENOMIC DNA]</scope>
    <source>
        <strain evidence="11">6684</strain>
    </source>
</reference>
<evidence type="ECO:0000313" key="11">
    <source>
        <dbReference type="Proteomes" id="UP000037122"/>
    </source>
</evidence>
<dbReference type="Proteomes" id="UP000037122">
    <property type="component" value="Unassembled WGS sequence"/>
</dbReference>
<dbReference type="VEuPathDB" id="FungiDB:QG37_04851"/>
<gene>
    <name evidence="10" type="ORF">QG37_04851</name>
</gene>
<keyword evidence="6" id="KW-0143">Chaperone</keyword>
<dbReference type="GO" id="GO:0001405">
    <property type="term" value="C:PAM complex, Tim23 associated import motor"/>
    <property type="evidence" value="ECO:0007669"/>
    <property type="project" value="TreeGrafter"/>
</dbReference>
<dbReference type="InterPro" id="IPR001623">
    <property type="entry name" value="DnaJ_domain"/>
</dbReference>
<keyword evidence="4" id="KW-0496">Mitochondrion</keyword>
<proteinExistence type="predicted"/>
<evidence type="ECO:0000313" key="10">
    <source>
        <dbReference type="EMBL" id="KND98322.1"/>
    </source>
</evidence>
<dbReference type="VEuPathDB" id="FungiDB:CJI97_003706"/>
<evidence type="ECO:0000256" key="8">
    <source>
        <dbReference type="ARBA" id="ARBA00062349"/>
    </source>
</evidence>
<keyword evidence="3" id="KW-0653">Protein transport</keyword>
<dbReference type="EMBL" id="LGST01000033">
    <property type="protein sequence ID" value="KND98322.1"/>
    <property type="molecule type" value="Genomic_DNA"/>
</dbReference>
<dbReference type="VEuPathDB" id="FungiDB:CJI96_0002166"/>
<dbReference type="CDD" id="cd06257">
    <property type="entry name" value="DnaJ"/>
    <property type="match status" value="1"/>
</dbReference>
<keyword evidence="2" id="KW-0999">Mitochondrion inner membrane</keyword>
<dbReference type="VEuPathDB" id="FungiDB:CJJ09_000472"/>
<dbReference type="VEuPathDB" id="FungiDB:CJJ07_002679"/>
<name>A0A0L0NVY5_CANAR</name>
<evidence type="ECO:0000256" key="5">
    <source>
        <dbReference type="ARBA" id="ARBA00023136"/>
    </source>
</evidence>
<dbReference type="SUPFAM" id="SSF46565">
    <property type="entry name" value="Chaperone J-domain"/>
    <property type="match status" value="1"/>
</dbReference>
<evidence type="ECO:0000256" key="7">
    <source>
        <dbReference type="ARBA" id="ARBA00037395"/>
    </source>
</evidence>
<dbReference type="PANTHER" id="PTHR12763">
    <property type="match status" value="1"/>
</dbReference>
<comment type="caution">
    <text evidence="10">The sequence shown here is derived from an EMBL/GenBank/DDBJ whole genome shotgun (WGS) entry which is preliminary data.</text>
</comment>
<evidence type="ECO:0000256" key="1">
    <source>
        <dbReference type="ARBA" id="ARBA00004273"/>
    </source>
</evidence>
<dbReference type="InterPro" id="IPR036869">
    <property type="entry name" value="J_dom_sf"/>
</dbReference>
<organism evidence="10 11">
    <name type="scientific">Candidozyma auris</name>
    <name type="common">Yeast</name>
    <name type="synonym">Candida auris</name>
    <dbReference type="NCBI Taxonomy" id="498019"/>
    <lineage>
        <taxon>Eukaryota</taxon>
        <taxon>Fungi</taxon>
        <taxon>Dikarya</taxon>
        <taxon>Ascomycota</taxon>
        <taxon>Saccharomycotina</taxon>
        <taxon>Pichiomycetes</taxon>
        <taxon>Metschnikowiaceae</taxon>
        <taxon>Candidozyma</taxon>
    </lineage>
</organism>
<dbReference type="FunFam" id="1.10.287.110:FF:000001">
    <property type="entry name" value="Import inner membrane translocase subunit tim14"/>
    <property type="match status" value="1"/>
</dbReference>
<dbReference type="Gene3D" id="1.10.287.110">
    <property type="entry name" value="DnaJ domain"/>
    <property type="match status" value="1"/>
</dbReference>
<dbReference type="PROSITE" id="PS50076">
    <property type="entry name" value="DNAJ_2"/>
    <property type="match status" value="1"/>
</dbReference>
<accession>A0A0L0NVY5</accession>
<comment type="subunit">
    <text evidence="8">Heterodimer with PAM16. Component of the PAM complex, at least composed of mtHsp70, MGE1, TIM44, PAM16, PAM17 and PAM18.</text>
</comment>
<sequence length="142" mass="16003">MVVPIVVGLGVTVAALTARAAIATAQRYQRLSPQMIATLNNIRLERTSNTSLKDSGAKAEHIRYLMGRFNNTGFRDPMTENEALQVLGIEASEISRLDKNLLRLRYRKLMVMNHPDKNGSQYLSQKINEAKDVLEKSYLLKK</sequence>
<dbReference type="SMART" id="SM00271">
    <property type="entry name" value="DnaJ"/>
    <property type="match status" value="1"/>
</dbReference>
<evidence type="ECO:0000256" key="3">
    <source>
        <dbReference type="ARBA" id="ARBA00023010"/>
    </source>
</evidence>
<dbReference type="AlphaFoldDB" id="A0A0L0NVY5"/>
<evidence type="ECO:0000256" key="6">
    <source>
        <dbReference type="ARBA" id="ARBA00023186"/>
    </source>
</evidence>
<comment type="subcellular location">
    <subcellularLocation>
        <location evidence="1">Mitochondrion inner membrane</location>
    </subcellularLocation>
</comment>
<evidence type="ECO:0000256" key="2">
    <source>
        <dbReference type="ARBA" id="ARBA00022792"/>
    </source>
</evidence>
<comment type="function">
    <text evidence="7">Essential component of the PAM complex, a complex required for the translocation of transit peptide-containing proteins from the inner membrane into the mitochondrial matrix in an ATP-dependent manner. In the complex, it is required to stimulate activity of mtHSP70 (SSC1).</text>
</comment>
<evidence type="ECO:0000256" key="4">
    <source>
        <dbReference type="ARBA" id="ARBA00023128"/>
    </source>
</evidence>
<dbReference type="PANTHER" id="PTHR12763:SF29">
    <property type="entry name" value="MITOCHONDRIAL DNAJ HOMOLOG 2"/>
    <property type="match status" value="1"/>
</dbReference>
<protein>
    <submittedName>
        <fullName evidence="10">Mitochondrial mitochondrial membrane</fullName>
    </submittedName>
</protein>
<evidence type="ECO:0000259" key="9">
    <source>
        <dbReference type="PROSITE" id="PS50076"/>
    </source>
</evidence>
<keyword evidence="5" id="KW-0472">Membrane</keyword>
<dbReference type="GO" id="GO:0001671">
    <property type="term" value="F:ATPase activator activity"/>
    <property type="evidence" value="ECO:0007669"/>
    <property type="project" value="UniProtKB-ARBA"/>
</dbReference>
<dbReference type="GO" id="GO:0030150">
    <property type="term" value="P:protein import into mitochondrial matrix"/>
    <property type="evidence" value="ECO:0007669"/>
    <property type="project" value="TreeGrafter"/>
</dbReference>
<keyword evidence="3" id="KW-0811">Translocation</keyword>
<keyword evidence="3" id="KW-0813">Transport</keyword>
<feature type="domain" description="J" evidence="9">
    <location>
        <begin position="82"/>
        <end position="142"/>
    </location>
</feature>